<reference evidence="2 3" key="1">
    <citation type="journal article" date="2019" name="Int. J. Syst. Evol. Microbiol.">
        <title>The Global Catalogue of Microorganisms (GCM) 10K type strain sequencing project: providing services to taxonomists for standard genome sequencing and annotation.</title>
        <authorList>
            <consortium name="The Broad Institute Genomics Platform"/>
            <consortium name="The Broad Institute Genome Sequencing Center for Infectious Disease"/>
            <person name="Wu L."/>
            <person name="Ma J."/>
        </authorList>
    </citation>
    <scope>NUCLEOTIDE SEQUENCE [LARGE SCALE GENOMIC DNA]</scope>
    <source>
        <strain evidence="2 3">XZGYJ-43</strain>
    </source>
</reference>
<feature type="region of interest" description="Disordered" evidence="1">
    <location>
        <begin position="1"/>
        <end position="20"/>
    </location>
</feature>
<proteinExistence type="predicted"/>
<protein>
    <submittedName>
        <fullName evidence="2">Uncharacterized protein</fullName>
    </submittedName>
</protein>
<organism evidence="2 3">
    <name type="scientific">Halospeciosus flavus</name>
    <dbReference type="NCBI Taxonomy" id="3032283"/>
    <lineage>
        <taxon>Archaea</taxon>
        <taxon>Methanobacteriati</taxon>
        <taxon>Methanobacteriota</taxon>
        <taxon>Stenosarchaea group</taxon>
        <taxon>Halobacteria</taxon>
        <taxon>Halobacteriales</taxon>
        <taxon>Halobacteriaceae</taxon>
        <taxon>Halospeciosus</taxon>
    </lineage>
</organism>
<feature type="region of interest" description="Disordered" evidence="1">
    <location>
        <begin position="64"/>
        <end position="104"/>
    </location>
</feature>
<name>A0ABD5Z7M7_9EURY</name>
<dbReference type="RefSeq" id="WP_279527952.1">
    <property type="nucleotide sequence ID" value="NZ_CP122312.1"/>
</dbReference>
<evidence type="ECO:0000313" key="2">
    <source>
        <dbReference type="EMBL" id="MFC7201199.1"/>
    </source>
</evidence>
<comment type="caution">
    <text evidence="2">The sequence shown here is derived from an EMBL/GenBank/DDBJ whole genome shotgun (WGS) entry which is preliminary data.</text>
</comment>
<feature type="compositionally biased region" description="Basic and acidic residues" evidence="1">
    <location>
        <begin position="1"/>
        <end position="12"/>
    </location>
</feature>
<keyword evidence="3" id="KW-1185">Reference proteome</keyword>
<dbReference type="AlphaFoldDB" id="A0ABD5Z7M7"/>
<sequence>MTSRTVDLRGRAESAGPDSLLAAVRVPSDDCVRCPRPGPVHDHVGHLHDEVAVALRPALAAAARSRGVDAPQDEELGDLAERDPNQAPPPDPTAARRRVAEATADVDALRERADRLGGRVEARRALDADTDAVERQYRTVARELAAAETERVAAEQALSREQAAVSRARDDRQASLVAADRRRNLERTARDYLVATVADAFERALRVVPGGVPATPDEYDGPPLPAALAVARVARIRAPLVVEAASFARPSRAAACLDAPVLLV</sequence>
<dbReference type="Proteomes" id="UP001596447">
    <property type="component" value="Unassembled WGS sequence"/>
</dbReference>
<dbReference type="Pfam" id="PF25254">
    <property type="entry name" value="DUF7856"/>
    <property type="match status" value="1"/>
</dbReference>
<evidence type="ECO:0000256" key="1">
    <source>
        <dbReference type="SAM" id="MobiDB-lite"/>
    </source>
</evidence>
<dbReference type="InterPro" id="IPR057178">
    <property type="entry name" value="DUF7856"/>
</dbReference>
<gene>
    <name evidence="2" type="ORF">ACFQJ9_17595</name>
</gene>
<accession>A0ABD5Z7M7</accession>
<evidence type="ECO:0000313" key="3">
    <source>
        <dbReference type="Proteomes" id="UP001596447"/>
    </source>
</evidence>
<dbReference type="EMBL" id="JBHTAR010000011">
    <property type="protein sequence ID" value="MFC7201199.1"/>
    <property type="molecule type" value="Genomic_DNA"/>
</dbReference>